<gene>
    <name evidence="2" type="ORF">L3Y34_005008</name>
</gene>
<dbReference type="Pfam" id="PF14630">
    <property type="entry name" value="ORC5_C"/>
    <property type="match status" value="1"/>
</dbReference>
<dbReference type="Proteomes" id="UP000827892">
    <property type="component" value="Chromosome IV"/>
</dbReference>
<dbReference type="EMBL" id="CP090894">
    <property type="protein sequence ID" value="ULT96880.1"/>
    <property type="molecule type" value="Genomic_DNA"/>
</dbReference>
<accession>A0AAE9AIP0</accession>
<proteinExistence type="predicted"/>
<dbReference type="InterPro" id="IPR020796">
    <property type="entry name" value="ORC5"/>
</dbReference>
<organism evidence="2 3">
    <name type="scientific">Caenorhabditis briggsae</name>
    <dbReference type="NCBI Taxonomy" id="6238"/>
    <lineage>
        <taxon>Eukaryota</taxon>
        <taxon>Metazoa</taxon>
        <taxon>Ecdysozoa</taxon>
        <taxon>Nematoda</taxon>
        <taxon>Chromadorea</taxon>
        <taxon>Rhabditida</taxon>
        <taxon>Rhabditina</taxon>
        <taxon>Rhabditomorpha</taxon>
        <taxon>Rhabditoidea</taxon>
        <taxon>Rhabditidae</taxon>
        <taxon>Peloderinae</taxon>
        <taxon>Caenorhabditis</taxon>
    </lineage>
</organism>
<dbReference type="OMA" id="FFTKNHG"/>
<protein>
    <recommendedName>
        <fullName evidence="1">Origin recognition complex subunit 5 C-terminal domain-containing protein</fullName>
    </recommendedName>
</protein>
<dbReference type="PANTHER" id="PTHR12705">
    <property type="entry name" value="ORIGIN RECOGNITION COMPLEX SUBUNIT 5"/>
    <property type="match status" value="1"/>
</dbReference>
<sequence>MDYNEMKRLKMLLFNNSKAVSHVHVFGEDEGSRSEIVRQVLKNPEHDWICVSGDFLYADGSLKLLLESLAISLGFKTRGDKAEHFFSNIYSKVEWPDESSKKLIIFLDNAQSIVDYPPAPMQCFLDSYKAINDMTVRFVTSAPSCFTQYHINLSHLSVIDFHIATPSIDTTKTLITRANPSIDSQFLNFAIQTLVIYCKSPNTLLGIISDAWKMYDNQSSGEKFEPTLANECIGRASSEKLGIVSGEKSGERKPVETSFETMPLAMRYLLIAAFCASNNPPQSDSRYFAKNHGRDKRSEKKELRAEEQRLAKELGPKAAELQRIVCIYETLLKLTESTSCGFDLKNVIASLDSMGLVSVTNRNNLDIPKIKCLISLETAHKISGSLNLELRNYLEYAT</sequence>
<feature type="domain" description="Origin recognition complex subunit 5 C-terminal" evidence="1">
    <location>
        <begin position="262"/>
        <end position="394"/>
    </location>
</feature>
<reference evidence="2 3" key="1">
    <citation type="submission" date="2022-05" db="EMBL/GenBank/DDBJ databases">
        <title>Chromosome-level reference genomes for two strains of Caenorhabditis briggsae: an improved platform for comparative genomics.</title>
        <authorList>
            <person name="Stevens L."/>
            <person name="Andersen E.C."/>
        </authorList>
    </citation>
    <scope>NUCLEOTIDE SEQUENCE [LARGE SCALE GENOMIC DNA]</scope>
    <source>
        <strain evidence="2">QX1410_ONT</strain>
        <tissue evidence="2">Whole-organism</tissue>
    </source>
</reference>
<dbReference type="GO" id="GO:0005634">
    <property type="term" value="C:nucleus"/>
    <property type="evidence" value="ECO:0007669"/>
    <property type="project" value="InterPro"/>
</dbReference>
<evidence type="ECO:0000313" key="2">
    <source>
        <dbReference type="EMBL" id="ULT96880.1"/>
    </source>
</evidence>
<dbReference type="GO" id="GO:0006260">
    <property type="term" value="P:DNA replication"/>
    <property type="evidence" value="ECO:0007669"/>
    <property type="project" value="InterPro"/>
</dbReference>
<dbReference type="GO" id="GO:0000808">
    <property type="term" value="C:origin recognition complex"/>
    <property type="evidence" value="ECO:0007669"/>
    <property type="project" value="InterPro"/>
</dbReference>
<dbReference type="PANTHER" id="PTHR12705:SF0">
    <property type="entry name" value="ORIGIN RECOGNITION COMPLEX SUBUNIT 5"/>
    <property type="match status" value="1"/>
</dbReference>
<dbReference type="InterPro" id="IPR047088">
    <property type="entry name" value="ORC5_C"/>
</dbReference>
<dbReference type="SUPFAM" id="SSF52540">
    <property type="entry name" value="P-loop containing nucleoside triphosphate hydrolases"/>
    <property type="match status" value="1"/>
</dbReference>
<dbReference type="InterPro" id="IPR027417">
    <property type="entry name" value="P-loop_NTPase"/>
</dbReference>
<dbReference type="AlphaFoldDB" id="A0AAE9AIP0"/>
<name>A0AAE9AIP0_CAEBR</name>
<evidence type="ECO:0000259" key="1">
    <source>
        <dbReference type="Pfam" id="PF14630"/>
    </source>
</evidence>
<evidence type="ECO:0000313" key="3">
    <source>
        <dbReference type="Proteomes" id="UP000827892"/>
    </source>
</evidence>